<organism evidence="2 3">
    <name type="scientific">Pseudocohnilembus persalinus</name>
    <name type="common">Ciliate</name>
    <dbReference type="NCBI Taxonomy" id="266149"/>
    <lineage>
        <taxon>Eukaryota</taxon>
        <taxon>Sar</taxon>
        <taxon>Alveolata</taxon>
        <taxon>Ciliophora</taxon>
        <taxon>Intramacronucleata</taxon>
        <taxon>Oligohymenophorea</taxon>
        <taxon>Scuticociliatia</taxon>
        <taxon>Philasterida</taxon>
        <taxon>Pseudocohnilembidae</taxon>
        <taxon>Pseudocohnilembus</taxon>
    </lineage>
</organism>
<keyword evidence="1" id="KW-0472">Membrane</keyword>
<evidence type="ECO:0000256" key="1">
    <source>
        <dbReference type="SAM" id="Phobius"/>
    </source>
</evidence>
<protein>
    <submittedName>
        <fullName evidence="2">Uncharacterized protein</fullName>
    </submittedName>
</protein>
<evidence type="ECO:0000313" key="3">
    <source>
        <dbReference type="Proteomes" id="UP000054937"/>
    </source>
</evidence>
<proteinExistence type="predicted"/>
<name>A0A0V0QDR9_PSEPJ</name>
<feature type="transmembrane region" description="Helical" evidence="1">
    <location>
        <begin position="6"/>
        <end position="24"/>
    </location>
</feature>
<dbReference type="Proteomes" id="UP000054937">
    <property type="component" value="Unassembled WGS sequence"/>
</dbReference>
<keyword evidence="3" id="KW-1185">Reference proteome</keyword>
<dbReference type="AlphaFoldDB" id="A0A0V0QDR9"/>
<dbReference type="InParanoid" id="A0A0V0QDR9"/>
<reference evidence="2 3" key="1">
    <citation type="journal article" date="2015" name="Sci. Rep.">
        <title>Genome of the facultative scuticociliatosis pathogen Pseudocohnilembus persalinus provides insight into its virulence through horizontal gene transfer.</title>
        <authorList>
            <person name="Xiong J."/>
            <person name="Wang G."/>
            <person name="Cheng J."/>
            <person name="Tian M."/>
            <person name="Pan X."/>
            <person name="Warren A."/>
            <person name="Jiang C."/>
            <person name="Yuan D."/>
            <person name="Miao W."/>
        </authorList>
    </citation>
    <scope>NUCLEOTIDE SEQUENCE [LARGE SCALE GENOMIC DNA]</scope>
    <source>
        <strain evidence="2">36N120E</strain>
    </source>
</reference>
<evidence type="ECO:0000313" key="2">
    <source>
        <dbReference type="EMBL" id="KRX00332.1"/>
    </source>
</evidence>
<keyword evidence="1" id="KW-1133">Transmembrane helix</keyword>
<accession>A0A0V0QDR9</accession>
<dbReference type="EMBL" id="LDAU01000194">
    <property type="protein sequence ID" value="KRX00332.1"/>
    <property type="molecule type" value="Genomic_DNA"/>
</dbReference>
<comment type="caution">
    <text evidence="2">The sequence shown here is derived from an EMBL/GenBank/DDBJ whole genome shotgun (WGS) entry which is preliminary data.</text>
</comment>
<sequence length="145" mass="16568">MRGSYQVAFIFYIWMVSSFTALNIEDTQISDKEQQKNGNYQFDYFNQQLQDIYSRNLNKCGDLYCDNYQKCCDSGAFSGCCSLGANAVCCGLYCCQAGNICGRAPCIYPSFENQKQIENSKNQQVQVLSKNDSFLAKYIKKYVKK</sequence>
<gene>
    <name evidence="2" type="ORF">PPERSA_10831</name>
</gene>
<keyword evidence="1" id="KW-0812">Transmembrane</keyword>